<comment type="caution">
    <text evidence="2">Lacks conserved residue(s) required for the propagation of feature annotation.</text>
</comment>
<dbReference type="GO" id="GO:0000160">
    <property type="term" value="P:phosphorelay signal transduction system"/>
    <property type="evidence" value="ECO:0007669"/>
    <property type="project" value="InterPro"/>
</dbReference>
<dbReference type="Proteomes" id="UP000249061">
    <property type="component" value="Unassembled WGS sequence"/>
</dbReference>
<dbReference type="EMBL" id="QFQP01000046">
    <property type="protein sequence ID" value="PZR05275.1"/>
    <property type="molecule type" value="Genomic_DNA"/>
</dbReference>
<accession>A0A2W5T1D2</accession>
<feature type="domain" description="Response regulatory" evidence="3">
    <location>
        <begin position="6"/>
        <end position="119"/>
    </location>
</feature>
<name>A0A2W5T1D2_9BACT</name>
<gene>
    <name evidence="4" type="ORF">DI536_32645</name>
</gene>
<protein>
    <recommendedName>
        <fullName evidence="3">Response regulatory domain-containing protein</fullName>
    </recommendedName>
</protein>
<sequence>MSSDVRVLIIDPDTSGAQKLGLALDGAGFPVTWCSFAPSDVGDAIRDFRPTVLLVRAELSSPQLATLLARVEAKSLPVVLLAKDSVDQRFVRVMRTGVVEILQEPFSARLHLNRLREVMNDLPQREGELSGRGSRDLNEVLAHLMRTRRTGGLSVGDDGRAFFVRGTLKAARFREHSMQAALAAMVRDAANWRFTEGTDGTSAVVEFMGEDGEPPLPMEPTSYAQPVPVAPQAPTFSPPSVSAVIPPLTQASAGGVAAASVDPEAPRTPILFVDDDPSVVQLLSNYFAKKGYPVATASDGLEAMQLISTRPFEVVVADLNMPRLDGWGFLRMVREDLRTHETPMALFSAQDNYRESLRLLQAGAQAYFPKTLRMAALEVQVKELCEPRRRFTRLIPTEGGIEFDFGKLGPQWVLKALTITGYTGQVDARDEWATWRLWFENGRLVQCTARMASTVLSGDRALASFITSRRAEGGLSHGTPAPDEGFAGQATAATLSRLVPWLNDEQKRAAESQLARARALTVNEELYRLFLTVGPPAWQPMVRLLCEQRLTPAEVISRLQVTPMEVAAVVKELLRRGVASLTA</sequence>
<dbReference type="CDD" id="cd00156">
    <property type="entry name" value="REC"/>
    <property type="match status" value="1"/>
</dbReference>
<reference evidence="4 5" key="1">
    <citation type="submission" date="2017-08" db="EMBL/GenBank/DDBJ databases">
        <title>Infants hospitalized years apart are colonized by the same room-sourced microbial strains.</title>
        <authorList>
            <person name="Brooks B."/>
            <person name="Olm M.R."/>
            <person name="Firek B.A."/>
            <person name="Baker R."/>
            <person name="Thomas B.C."/>
            <person name="Morowitz M.J."/>
            <person name="Banfield J.F."/>
        </authorList>
    </citation>
    <scope>NUCLEOTIDE SEQUENCE [LARGE SCALE GENOMIC DNA]</scope>
    <source>
        <strain evidence="4">S2_003_000_R2_14</strain>
    </source>
</reference>
<evidence type="ECO:0000313" key="4">
    <source>
        <dbReference type="EMBL" id="PZR05275.1"/>
    </source>
</evidence>
<keyword evidence="1 2" id="KW-0597">Phosphoprotein</keyword>
<dbReference type="Pfam" id="PF00072">
    <property type="entry name" value="Response_reg"/>
    <property type="match status" value="1"/>
</dbReference>
<dbReference type="PANTHER" id="PTHR44591">
    <property type="entry name" value="STRESS RESPONSE REGULATOR PROTEIN 1"/>
    <property type="match status" value="1"/>
</dbReference>
<dbReference type="AlphaFoldDB" id="A0A2W5T1D2"/>
<feature type="domain" description="Response regulatory" evidence="3">
    <location>
        <begin position="269"/>
        <end position="385"/>
    </location>
</feature>
<evidence type="ECO:0000313" key="5">
    <source>
        <dbReference type="Proteomes" id="UP000249061"/>
    </source>
</evidence>
<organism evidence="4 5">
    <name type="scientific">Archangium gephyra</name>
    <dbReference type="NCBI Taxonomy" id="48"/>
    <lineage>
        <taxon>Bacteria</taxon>
        <taxon>Pseudomonadati</taxon>
        <taxon>Myxococcota</taxon>
        <taxon>Myxococcia</taxon>
        <taxon>Myxococcales</taxon>
        <taxon>Cystobacterineae</taxon>
        <taxon>Archangiaceae</taxon>
        <taxon>Archangium</taxon>
    </lineage>
</organism>
<dbReference type="InterPro" id="IPR011006">
    <property type="entry name" value="CheY-like_superfamily"/>
</dbReference>
<dbReference type="PROSITE" id="PS50110">
    <property type="entry name" value="RESPONSE_REGULATORY"/>
    <property type="match status" value="2"/>
</dbReference>
<evidence type="ECO:0000256" key="2">
    <source>
        <dbReference type="PROSITE-ProRule" id="PRU00169"/>
    </source>
</evidence>
<evidence type="ECO:0000259" key="3">
    <source>
        <dbReference type="PROSITE" id="PS50110"/>
    </source>
</evidence>
<dbReference type="SUPFAM" id="SSF52172">
    <property type="entry name" value="CheY-like"/>
    <property type="match status" value="2"/>
</dbReference>
<dbReference type="InterPro" id="IPR001789">
    <property type="entry name" value="Sig_transdc_resp-reg_receiver"/>
</dbReference>
<comment type="caution">
    <text evidence="4">The sequence shown here is derived from an EMBL/GenBank/DDBJ whole genome shotgun (WGS) entry which is preliminary data.</text>
</comment>
<evidence type="ECO:0000256" key="1">
    <source>
        <dbReference type="ARBA" id="ARBA00022553"/>
    </source>
</evidence>
<dbReference type="InterPro" id="IPR050595">
    <property type="entry name" value="Bact_response_regulator"/>
</dbReference>
<feature type="modified residue" description="4-aspartylphosphate" evidence="2">
    <location>
        <position position="318"/>
    </location>
</feature>
<dbReference type="SMART" id="SM00448">
    <property type="entry name" value="REC"/>
    <property type="match status" value="1"/>
</dbReference>
<proteinExistence type="predicted"/>
<dbReference type="Gene3D" id="3.40.50.2300">
    <property type="match status" value="1"/>
</dbReference>
<dbReference type="PANTHER" id="PTHR44591:SF3">
    <property type="entry name" value="RESPONSE REGULATORY DOMAIN-CONTAINING PROTEIN"/>
    <property type="match status" value="1"/>
</dbReference>